<feature type="transmembrane region" description="Helical" evidence="1">
    <location>
        <begin position="107"/>
        <end position="126"/>
    </location>
</feature>
<organism evidence="2 3">
    <name type="scientific">Catellatospora aurea</name>
    <dbReference type="NCBI Taxonomy" id="1337874"/>
    <lineage>
        <taxon>Bacteria</taxon>
        <taxon>Bacillati</taxon>
        <taxon>Actinomycetota</taxon>
        <taxon>Actinomycetes</taxon>
        <taxon>Micromonosporales</taxon>
        <taxon>Micromonosporaceae</taxon>
        <taxon>Catellatospora</taxon>
    </lineage>
</organism>
<keyword evidence="3" id="KW-1185">Reference proteome</keyword>
<reference evidence="3" key="1">
    <citation type="journal article" date="2019" name="Int. J. Syst. Evol. Microbiol.">
        <title>The Global Catalogue of Microorganisms (GCM) 10K type strain sequencing project: providing services to taxonomists for standard genome sequencing and annotation.</title>
        <authorList>
            <consortium name="The Broad Institute Genomics Platform"/>
            <consortium name="The Broad Institute Genome Sequencing Center for Infectious Disease"/>
            <person name="Wu L."/>
            <person name="Ma J."/>
        </authorList>
    </citation>
    <scope>NUCLEOTIDE SEQUENCE [LARGE SCALE GENOMIC DNA]</scope>
    <source>
        <strain evidence="3">CGMCC 1.9106</strain>
    </source>
</reference>
<proteinExistence type="predicted"/>
<evidence type="ECO:0000313" key="2">
    <source>
        <dbReference type="EMBL" id="MFC7247143.1"/>
    </source>
</evidence>
<accession>A0ABW2H5E4</accession>
<evidence type="ECO:0008006" key="4">
    <source>
        <dbReference type="Google" id="ProtNLM"/>
    </source>
</evidence>
<feature type="transmembrane region" description="Helical" evidence="1">
    <location>
        <begin position="206"/>
        <end position="223"/>
    </location>
</feature>
<feature type="transmembrane region" description="Helical" evidence="1">
    <location>
        <begin position="146"/>
        <end position="167"/>
    </location>
</feature>
<dbReference type="RefSeq" id="WP_376809899.1">
    <property type="nucleotide sequence ID" value="NZ_JBHTAC010000050.1"/>
</dbReference>
<comment type="caution">
    <text evidence="2">The sequence shown here is derived from an EMBL/GenBank/DDBJ whole genome shotgun (WGS) entry which is preliminary data.</text>
</comment>
<gene>
    <name evidence="2" type="ORF">ACFQO7_32110</name>
</gene>
<keyword evidence="1" id="KW-1133">Transmembrane helix</keyword>
<name>A0ABW2H5E4_9ACTN</name>
<protein>
    <recommendedName>
        <fullName evidence="4">DUF4386 family protein</fullName>
    </recommendedName>
</protein>
<feature type="transmembrane region" description="Helical" evidence="1">
    <location>
        <begin position="179"/>
        <end position="200"/>
    </location>
</feature>
<feature type="transmembrane region" description="Helical" evidence="1">
    <location>
        <begin position="28"/>
        <end position="47"/>
    </location>
</feature>
<sequence length="243" mass="25961">MTERHEATAILAEVRQLRQRARNRAHSGVWFPVLVLAGLLLASILLYRHPFGMQAAGGARYLAGLPHESHSMLLTCVFWFLGLPVAFALIARRYAAHSERVGMRINWRWFAVAGLAVLTVQAVAAVTVGGEPGRDQLTTGDDGLNIAGWLLTPLSPVAVAVAVLGWVERRWSLTVTGFWIAALTGYHLSAGLSQVTLLGLGRPGPNLLLMAAPLLVLAAVHVLRSSAQGGSGPDAATVEVETR</sequence>
<feature type="transmembrane region" description="Helical" evidence="1">
    <location>
        <begin position="72"/>
        <end position="95"/>
    </location>
</feature>
<dbReference type="Proteomes" id="UP001596392">
    <property type="component" value="Unassembled WGS sequence"/>
</dbReference>
<evidence type="ECO:0000313" key="3">
    <source>
        <dbReference type="Proteomes" id="UP001596392"/>
    </source>
</evidence>
<evidence type="ECO:0000256" key="1">
    <source>
        <dbReference type="SAM" id="Phobius"/>
    </source>
</evidence>
<keyword evidence="1" id="KW-0812">Transmembrane</keyword>
<dbReference type="EMBL" id="JBHTAC010000050">
    <property type="protein sequence ID" value="MFC7247143.1"/>
    <property type="molecule type" value="Genomic_DNA"/>
</dbReference>
<keyword evidence="1" id="KW-0472">Membrane</keyword>